<evidence type="ECO:0000313" key="1">
    <source>
        <dbReference type="EMBL" id="KAF2499425.1"/>
    </source>
</evidence>
<keyword evidence="2" id="KW-1185">Reference proteome</keyword>
<reference evidence="1" key="1">
    <citation type="journal article" date="2020" name="Stud. Mycol.">
        <title>101 Dothideomycetes genomes: a test case for predicting lifestyles and emergence of pathogens.</title>
        <authorList>
            <person name="Haridas S."/>
            <person name="Albert R."/>
            <person name="Binder M."/>
            <person name="Bloem J."/>
            <person name="Labutti K."/>
            <person name="Salamov A."/>
            <person name="Andreopoulos B."/>
            <person name="Baker S."/>
            <person name="Barry K."/>
            <person name="Bills G."/>
            <person name="Bluhm B."/>
            <person name="Cannon C."/>
            <person name="Castanera R."/>
            <person name="Culley D."/>
            <person name="Daum C."/>
            <person name="Ezra D."/>
            <person name="Gonzalez J."/>
            <person name="Henrissat B."/>
            <person name="Kuo A."/>
            <person name="Liang C."/>
            <person name="Lipzen A."/>
            <person name="Lutzoni F."/>
            <person name="Magnuson J."/>
            <person name="Mondo S."/>
            <person name="Nolan M."/>
            <person name="Ohm R."/>
            <person name="Pangilinan J."/>
            <person name="Park H.-J."/>
            <person name="Ramirez L."/>
            <person name="Alfaro M."/>
            <person name="Sun H."/>
            <person name="Tritt A."/>
            <person name="Yoshinaga Y."/>
            <person name="Zwiers L.-H."/>
            <person name="Turgeon B."/>
            <person name="Goodwin S."/>
            <person name="Spatafora J."/>
            <person name="Crous P."/>
            <person name="Grigoriev I."/>
        </authorList>
    </citation>
    <scope>NUCLEOTIDE SEQUENCE</scope>
    <source>
        <strain evidence="1">CBS 269.34</strain>
    </source>
</reference>
<organism evidence="1 2">
    <name type="scientific">Lophium mytilinum</name>
    <dbReference type="NCBI Taxonomy" id="390894"/>
    <lineage>
        <taxon>Eukaryota</taxon>
        <taxon>Fungi</taxon>
        <taxon>Dikarya</taxon>
        <taxon>Ascomycota</taxon>
        <taxon>Pezizomycotina</taxon>
        <taxon>Dothideomycetes</taxon>
        <taxon>Pleosporomycetidae</taxon>
        <taxon>Mytilinidiales</taxon>
        <taxon>Mytilinidiaceae</taxon>
        <taxon>Lophium</taxon>
    </lineage>
</organism>
<dbReference type="AlphaFoldDB" id="A0A6A6R3W5"/>
<name>A0A6A6R3W5_9PEZI</name>
<protein>
    <submittedName>
        <fullName evidence="1">Uncharacterized protein</fullName>
    </submittedName>
</protein>
<evidence type="ECO:0000313" key="2">
    <source>
        <dbReference type="Proteomes" id="UP000799750"/>
    </source>
</evidence>
<sequence length="134" mass="15635">MPWAQWRDQEPKDRGVDYCESLGSCARQLWVILFRFNIQAKAYLSDRLEDFSSRPRTLISFLDLTRVYEALQTLLSNSQNTPVTRPTFILSERLHHWQNLRQNLRLYGRAPDGAIMNESGFCVSHLPQCQCLTS</sequence>
<proteinExistence type="predicted"/>
<dbReference type="Proteomes" id="UP000799750">
    <property type="component" value="Unassembled WGS sequence"/>
</dbReference>
<accession>A0A6A6R3W5</accession>
<gene>
    <name evidence="1" type="ORF">BU16DRAFT_270361</name>
</gene>
<dbReference type="EMBL" id="MU004184">
    <property type="protein sequence ID" value="KAF2499425.1"/>
    <property type="molecule type" value="Genomic_DNA"/>
</dbReference>